<dbReference type="InterPro" id="IPR001447">
    <property type="entry name" value="Arylamine_N-AcTrfase"/>
</dbReference>
<gene>
    <name evidence="3" type="ORF">EDS130_LOCUS8841</name>
    <name evidence="4" type="ORF">XAT740_LOCUS54501</name>
</gene>
<accession>A0A813YBU9</accession>
<dbReference type="Proteomes" id="UP000663828">
    <property type="component" value="Unassembled WGS sequence"/>
</dbReference>
<dbReference type="OrthoDB" id="10260017at2759"/>
<keyword evidence="5" id="KW-1185">Reference proteome</keyword>
<dbReference type="EC" id="2.3.1.5" evidence="2"/>
<dbReference type="PANTHER" id="PTHR11786">
    <property type="entry name" value="N-HYDROXYARYLAMINE O-ACETYLTRANSFERASE"/>
    <property type="match status" value="1"/>
</dbReference>
<dbReference type="SUPFAM" id="SSF54001">
    <property type="entry name" value="Cysteine proteinases"/>
    <property type="match status" value="1"/>
</dbReference>
<dbReference type="EMBL" id="CAJNOJ010000029">
    <property type="protein sequence ID" value="CAF0882049.1"/>
    <property type="molecule type" value="Genomic_DNA"/>
</dbReference>
<dbReference type="InterPro" id="IPR053710">
    <property type="entry name" value="Arylamine_NAT_domain_sf"/>
</dbReference>
<dbReference type="GO" id="GO:0004060">
    <property type="term" value="F:arylamine N-acetyltransferase activity"/>
    <property type="evidence" value="ECO:0007669"/>
    <property type="project" value="UniProtKB-EC"/>
</dbReference>
<evidence type="ECO:0000256" key="2">
    <source>
        <dbReference type="ARBA" id="ARBA00012701"/>
    </source>
</evidence>
<evidence type="ECO:0000313" key="4">
    <source>
        <dbReference type="EMBL" id="CAF1648295.1"/>
    </source>
</evidence>
<dbReference type="Pfam" id="PF00797">
    <property type="entry name" value="Acetyltransf_2"/>
    <property type="match status" value="1"/>
</dbReference>
<proteinExistence type="inferred from homology"/>
<evidence type="ECO:0000313" key="5">
    <source>
        <dbReference type="Proteomes" id="UP000663828"/>
    </source>
</evidence>
<dbReference type="AlphaFoldDB" id="A0A813YBU9"/>
<organism evidence="3 6">
    <name type="scientific">Adineta ricciae</name>
    <name type="common">Rotifer</name>
    <dbReference type="NCBI Taxonomy" id="249248"/>
    <lineage>
        <taxon>Eukaryota</taxon>
        <taxon>Metazoa</taxon>
        <taxon>Spiralia</taxon>
        <taxon>Gnathifera</taxon>
        <taxon>Rotifera</taxon>
        <taxon>Eurotatoria</taxon>
        <taxon>Bdelloidea</taxon>
        <taxon>Adinetida</taxon>
        <taxon>Adinetidae</taxon>
        <taxon>Adineta</taxon>
    </lineage>
</organism>
<evidence type="ECO:0000313" key="6">
    <source>
        <dbReference type="Proteomes" id="UP000663852"/>
    </source>
</evidence>
<reference evidence="3" key="1">
    <citation type="submission" date="2021-02" db="EMBL/GenBank/DDBJ databases">
        <authorList>
            <person name="Nowell W R."/>
        </authorList>
    </citation>
    <scope>NUCLEOTIDE SEQUENCE</scope>
</reference>
<dbReference type="EMBL" id="CAJNOR010009799">
    <property type="protein sequence ID" value="CAF1648295.1"/>
    <property type="molecule type" value="Genomic_DNA"/>
</dbReference>
<evidence type="ECO:0000313" key="3">
    <source>
        <dbReference type="EMBL" id="CAF0882049.1"/>
    </source>
</evidence>
<dbReference type="InterPro" id="IPR038765">
    <property type="entry name" value="Papain-like_cys_pep_sf"/>
</dbReference>
<name>A0A813YBU9_ADIRI</name>
<dbReference type="Gene3D" id="3.30.2140.20">
    <property type="match status" value="1"/>
</dbReference>
<dbReference type="PANTHER" id="PTHR11786:SF0">
    <property type="entry name" value="ARYLAMINE N-ACETYLTRANSFERASE 4-RELATED"/>
    <property type="match status" value="1"/>
</dbReference>
<sequence length="306" mass="35723">MENDDRVDEYLKRIEVNRPKDVSDEEYLAQLHVGHLTHIPFETFDLIDIKQLNIEQDQIFRKLVQEKRGGVCCEMNGLFAFILQNFNYKIELIPCGVYATETESYSDLYTHIAMRITTKNGTKYLCDVGFSMDPLTPLYFQTDCVQYALNGFYQIIKSEDQLYYQLRNGCLKNKNDQFSLTSSSLETSIVDIDPERIAWRMSYRFPIDFDQKTLTLDDYKFKCPSIVHSPDIILNHQSICHIHTYQPTVGAYSLNGKKYSEWIFEDGHAIRKSAPSSIDDKEVEKLLQEKFNLNIERKIELVDSLI</sequence>
<comment type="caution">
    <text evidence="3">The sequence shown here is derived from an EMBL/GenBank/DDBJ whole genome shotgun (WGS) entry which is preliminary data.</text>
</comment>
<comment type="similarity">
    <text evidence="1">Belongs to the arylamine N-acetyltransferase family.</text>
</comment>
<evidence type="ECO:0000256" key="1">
    <source>
        <dbReference type="ARBA" id="ARBA00006547"/>
    </source>
</evidence>
<protein>
    <recommendedName>
        <fullName evidence="2">arylamine N-acetyltransferase</fullName>
        <ecNumber evidence="2">2.3.1.5</ecNumber>
    </recommendedName>
</protein>
<dbReference type="Proteomes" id="UP000663852">
    <property type="component" value="Unassembled WGS sequence"/>
</dbReference>